<feature type="domain" description="DUF397" evidence="2">
    <location>
        <begin position="35"/>
        <end position="86"/>
    </location>
</feature>
<feature type="domain" description="DUF397" evidence="2">
    <location>
        <begin position="10"/>
        <end position="31"/>
    </location>
</feature>
<evidence type="ECO:0000259" key="2">
    <source>
        <dbReference type="Pfam" id="PF04149"/>
    </source>
</evidence>
<sequence>MESSTELIGASWRKSSYSGDHGGECVEVAALGNVQWRKSTYSADHGGDCVEVAELPDLVAVRDSKNPTGPALGFSPEAFRAFVGAVARGELGA</sequence>
<dbReference type="EMBL" id="JAINVZ010000009">
    <property type="protein sequence ID" value="MBY8886204.1"/>
    <property type="molecule type" value="Genomic_DNA"/>
</dbReference>
<proteinExistence type="predicted"/>
<accession>A0ABS7QU68</accession>
<protein>
    <submittedName>
        <fullName evidence="3">DUF397 domain-containing protein</fullName>
    </submittedName>
</protein>
<dbReference type="Pfam" id="PF04149">
    <property type="entry name" value="DUF397"/>
    <property type="match status" value="2"/>
</dbReference>
<evidence type="ECO:0000313" key="3">
    <source>
        <dbReference type="EMBL" id="MBY8886204.1"/>
    </source>
</evidence>
<organism evidence="3 4">
    <name type="scientific">Streptantibioticus parmotrematis</name>
    <dbReference type="NCBI Taxonomy" id="2873249"/>
    <lineage>
        <taxon>Bacteria</taxon>
        <taxon>Bacillati</taxon>
        <taxon>Actinomycetota</taxon>
        <taxon>Actinomycetes</taxon>
        <taxon>Kitasatosporales</taxon>
        <taxon>Streptomycetaceae</taxon>
        <taxon>Streptantibioticus</taxon>
    </lineage>
</organism>
<dbReference type="Proteomes" id="UP001198565">
    <property type="component" value="Unassembled WGS sequence"/>
</dbReference>
<gene>
    <name evidence="3" type="ORF">K7472_15230</name>
</gene>
<name>A0ABS7QU68_9ACTN</name>
<evidence type="ECO:0000256" key="1">
    <source>
        <dbReference type="SAM" id="MobiDB-lite"/>
    </source>
</evidence>
<evidence type="ECO:0000313" key="4">
    <source>
        <dbReference type="Proteomes" id="UP001198565"/>
    </source>
</evidence>
<dbReference type="InterPro" id="IPR007278">
    <property type="entry name" value="DUF397"/>
</dbReference>
<keyword evidence="4" id="KW-1185">Reference proteome</keyword>
<feature type="region of interest" description="Disordered" evidence="1">
    <location>
        <begin position="1"/>
        <end position="20"/>
    </location>
</feature>
<comment type="caution">
    <text evidence="3">The sequence shown here is derived from an EMBL/GenBank/DDBJ whole genome shotgun (WGS) entry which is preliminary data.</text>
</comment>
<dbReference type="RefSeq" id="WP_222978192.1">
    <property type="nucleotide sequence ID" value="NZ_JAINVZ010000009.1"/>
</dbReference>
<reference evidence="3 4" key="1">
    <citation type="submission" date="2021-08" db="EMBL/GenBank/DDBJ databases">
        <title>Streptomyces sp. PTM05 isolated from lichen.</title>
        <authorList>
            <person name="Somphong A."/>
            <person name="Phongsopitanun W."/>
            <person name="Tanasupawat S."/>
        </authorList>
    </citation>
    <scope>NUCLEOTIDE SEQUENCE [LARGE SCALE GENOMIC DNA]</scope>
    <source>
        <strain evidence="3 4">Ptm05</strain>
    </source>
</reference>